<dbReference type="PANTHER" id="PTHR33508:SF1">
    <property type="entry name" value="UPF0056 MEMBRANE PROTEIN YHCE"/>
    <property type="match status" value="1"/>
</dbReference>
<keyword evidence="3" id="KW-1003">Cell membrane</keyword>
<comment type="similarity">
    <text evidence="2 7">Belongs to the UPF0056 (MarC) family.</text>
</comment>
<keyword evidence="6 7" id="KW-0472">Membrane</keyword>
<evidence type="ECO:0000256" key="6">
    <source>
        <dbReference type="ARBA" id="ARBA00023136"/>
    </source>
</evidence>
<feature type="transmembrane region" description="Helical" evidence="7">
    <location>
        <begin position="179"/>
        <end position="197"/>
    </location>
</feature>
<evidence type="ECO:0000313" key="10">
    <source>
        <dbReference type="Proteomes" id="UP000235460"/>
    </source>
</evidence>
<evidence type="ECO:0000313" key="8">
    <source>
        <dbReference type="EMBL" id="PMP65742.1"/>
    </source>
</evidence>
<feature type="transmembrane region" description="Helical" evidence="7">
    <location>
        <begin position="41"/>
        <end position="59"/>
    </location>
</feature>
<evidence type="ECO:0000256" key="1">
    <source>
        <dbReference type="ARBA" id="ARBA00004651"/>
    </source>
</evidence>
<name>A0A2N7Q6X6_9BACT</name>
<evidence type="ECO:0000313" key="9">
    <source>
        <dbReference type="EMBL" id="PMP93878.1"/>
    </source>
</evidence>
<accession>A0A2N7Q6X6</accession>
<gene>
    <name evidence="9" type="ORF">C0169_07220</name>
    <name evidence="8" type="ORF">C0190_06380</name>
</gene>
<feature type="transmembrane region" description="Helical" evidence="7">
    <location>
        <begin position="6"/>
        <end position="29"/>
    </location>
</feature>
<evidence type="ECO:0000256" key="3">
    <source>
        <dbReference type="ARBA" id="ARBA00022475"/>
    </source>
</evidence>
<dbReference type="GO" id="GO:0005886">
    <property type="term" value="C:plasma membrane"/>
    <property type="evidence" value="ECO:0007669"/>
    <property type="project" value="UniProtKB-SubCell"/>
</dbReference>
<dbReference type="InterPro" id="IPR002771">
    <property type="entry name" value="Multi_antbiot-R_MarC"/>
</dbReference>
<evidence type="ECO:0000256" key="5">
    <source>
        <dbReference type="ARBA" id="ARBA00022989"/>
    </source>
</evidence>
<keyword evidence="4 7" id="KW-0812">Transmembrane</keyword>
<feature type="transmembrane region" description="Helical" evidence="7">
    <location>
        <begin position="65"/>
        <end position="92"/>
    </location>
</feature>
<protein>
    <recommendedName>
        <fullName evidence="7">UPF0056 membrane protein</fullName>
    </recommendedName>
</protein>
<dbReference type="Proteomes" id="UP000235619">
    <property type="component" value="Unassembled WGS sequence"/>
</dbReference>
<evidence type="ECO:0000256" key="7">
    <source>
        <dbReference type="RuleBase" id="RU362048"/>
    </source>
</evidence>
<comment type="subcellular location">
    <subcellularLocation>
        <location evidence="1 7">Cell membrane</location>
        <topology evidence="1 7">Multi-pass membrane protein</topology>
    </subcellularLocation>
</comment>
<evidence type="ECO:0000313" key="11">
    <source>
        <dbReference type="Proteomes" id="UP000235619"/>
    </source>
</evidence>
<evidence type="ECO:0000256" key="4">
    <source>
        <dbReference type="ARBA" id="ARBA00022692"/>
    </source>
</evidence>
<keyword evidence="5 7" id="KW-1133">Transmembrane helix</keyword>
<feature type="transmembrane region" description="Helical" evidence="7">
    <location>
        <begin position="113"/>
        <end position="135"/>
    </location>
</feature>
<evidence type="ECO:0000256" key="2">
    <source>
        <dbReference type="ARBA" id="ARBA00009784"/>
    </source>
</evidence>
<dbReference type="NCBIfam" id="TIGR00427">
    <property type="entry name" value="NAAT family transporter"/>
    <property type="match status" value="1"/>
</dbReference>
<dbReference type="Pfam" id="PF01914">
    <property type="entry name" value="MarC"/>
    <property type="match status" value="1"/>
</dbReference>
<feature type="transmembrane region" description="Helical" evidence="7">
    <location>
        <begin position="147"/>
        <end position="167"/>
    </location>
</feature>
<dbReference type="EMBL" id="PNJD01000439">
    <property type="protein sequence ID" value="PMP93878.1"/>
    <property type="molecule type" value="Genomic_DNA"/>
</dbReference>
<dbReference type="EMBL" id="PNIK01000091">
    <property type="protein sequence ID" value="PMP65742.1"/>
    <property type="molecule type" value="Genomic_DNA"/>
</dbReference>
<comment type="caution">
    <text evidence="9">The sequence shown here is derived from an EMBL/GenBank/DDBJ whole genome shotgun (WGS) entry which is preliminary data.</text>
</comment>
<dbReference type="AlphaFoldDB" id="A0A2N7Q6X6"/>
<reference evidence="10 11" key="1">
    <citation type="submission" date="2018-01" db="EMBL/GenBank/DDBJ databases">
        <title>Metagenomic assembled genomes from two thermal pools in the Uzon Caldera, Kamchatka, Russia.</title>
        <authorList>
            <person name="Wilkins L."/>
            <person name="Ettinger C."/>
        </authorList>
    </citation>
    <scope>NUCLEOTIDE SEQUENCE [LARGE SCALE GENOMIC DNA]</scope>
    <source>
        <strain evidence="9">ARK-04</strain>
        <strain evidence="8">ZAV-08</strain>
    </source>
</reference>
<sequence length="204" mass="22537">METGFLIKSFLTFFTIIDPVGGVPFFLSITAGYSEEERRKIALRASITAIITLLFFLWIGKYLLYFFQISVSSFKIAGGILLFLIAMEMLFGKTTQVKTTERETLKVKEKEDVSIVPLGIPYLAGPGAITTTIILSETSSLYTKLGLSMTILLVLLITFVIFSYSSKISKFLGELGTKAVVRILGLILASIAIEYVTTGLKEIF</sequence>
<dbReference type="Proteomes" id="UP000235460">
    <property type="component" value="Unassembled WGS sequence"/>
</dbReference>
<organism evidence="9 11">
    <name type="scientific">Thermodesulfobacterium geofontis</name>
    <dbReference type="NCBI Taxonomy" id="1295609"/>
    <lineage>
        <taxon>Bacteria</taxon>
        <taxon>Pseudomonadati</taxon>
        <taxon>Thermodesulfobacteriota</taxon>
        <taxon>Thermodesulfobacteria</taxon>
        <taxon>Thermodesulfobacteriales</taxon>
        <taxon>Thermodesulfobacteriaceae</taxon>
        <taxon>Thermodesulfobacterium</taxon>
    </lineage>
</organism>
<proteinExistence type="inferred from homology"/>
<dbReference type="PANTHER" id="PTHR33508">
    <property type="entry name" value="UPF0056 MEMBRANE PROTEIN YHCE"/>
    <property type="match status" value="1"/>
</dbReference>